<evidence type="ECO:0000256" key="7">
    <source>
        <dbReference type="ARBA" id="ARBA00023242"/>
    </source>
</evidence>
<dbReference type="PANTHER" id="PTHR10763:SF23">
    <property type="entry name" value="ORIGIN RECOGNITION COMPLEX SUBUNIT 1"/>
    <property type="match status" value="1"/>
</dbReference>
<keyword evidence="5 8" id="KW-0067">ATP-binding</keyword>
<dbReference type="Pfam" id="PF22703">
    <property type="entry name" value="Cdc6_lid"/>
    <property type="match status" value="1"/>
</dbReference>
<dbReference type="SUPFAM" id="SSF52540">
    <property type="entry name" value="P-loop containing nucleoside triphosphate hydrolases"/>
    <property type="match status" value="1"/>
</dbReference>
<comment type="subcellular location">
    <subcellularLocation>
        <location evidence="1 8">Nucleus</location>
    </subcellularLocation>
</comment>
<comment type="subunit">
    <text evidence="8">ORC is composed of six subunits.</text>
</comment>
<dbReference type="GO" id="GO:0016887">
    <property type="term" value="F:ATP hydrolysis activity"/>
    <property type="evidence" value="ECO:0007669"/>
    <property type="project" value="InterPro"/>
</dbReference>
<gene>
    <name evidence="10" type="ORF">H696_05985</name>
</gene>
<dbReference type="SMART" id="SM00382">
    <property type="entry name" value="AAA"/>
    <property type="match status" value="1"/>
</dbReference>
<evidence type="ECO:0000313" key="10">
    <source>
        <dbReference type="EMBL" id="KCV67587.1"/>
    </source>
</evidence>
<organism evidence="10">
    <name type="scientific">Fonticula alba</name>
    <name type="common">Slime mold</name>
    <dbReference type="NCBI Taxonomy" id="691883"/>
    <lineage>
        <taxon>Eukaryota</taxon>
        <taxon>Rotosphaerida</taxon>
        <taxon>Fonticulaceae</taxon>
        <taxon>Fonticula</taxon>
    </lineage>
</organism>
<dbReference type="InterPro" id="IPR055237">
    <property type="entry name" value="Cdc6_lid"/>
</dbReference>
<evidence type="ECO:0000256" key="4">
    <source>
        <dbReference type="ARBA" id="ARBA00022741"/>
    </source>
</evidence>
<evidence type="ECO:0000313" key="11">
    <source>
        <dbReference type="Proteomes" id="UP000030693"/>
    </source>
</evidence>
<dbReference type="InterPro" id="IPR003959">
    <property type="entry name" value="ATPase_AAA_core"/>
</dbReference>
<dbReference type="Gene3D" id="1.10.8.60">
    <property type="match status" value="1"/>
</dbReference>
<dbReference type="GO" id="GO:0005664">
    <property type="term" value="C:nuclear origin of replication recognition complex"/>
    <property type="evidence" value="ECO:0007669"/>
    <property type="project" value="TreeGrafter"/>
</dbReference>
<dbReference type="OrthoDB" id="1926878at2759"/>
<feature type="domain" description="AAA+ ATPase" evidence="9">
    <location>
        <begin position="87"/>
        <end position="247"/>
    </location>
</feature>
<evidence type="ECO:0000256" key="8">
    <source>
        <dbReference type="RuleBase" id="RU365058"/>
    </source>
</evidence>
<dbReference type="Pfam" id="PF00004">
    <property type="entry name" value="AAA"/>
    <property type="match status" value="1"/>
</dbReference>
<evidence type="ECO:0000256" key="1">
    <source>
        <dbReference type="ARBA" id="ARBA00004123"/>
    </source>
</evidence>
<dbReference type="RefSeq" id="XP_009498028.1">
    <property type="nucleotide sequence ID" value="XM_009499753.1"/>
</dbReference>
<dbReference type="eggNOG" id="KOG1514">
    <property type="taxonomic scope" value="Eukaryota"/>
</dbReference>
<dbReference type="InterPro" id="IPR003593">
    <property type="entry name" value="AAA+_ATPase"/>
</dbReference>
<dbReference type="GO" id="GO:0005524">
    <property type="term" value="F:ATP binding"/>
    <property type="evidence" value="ECO:0007669"/>
    <property type="project" value="UniProtKB-KW"/>
</dbReference>
<dbReference type="Proteomes" id="UP000030693">
    <property type="component" value="Unassembled WGS sequence"/>
</dbReference>
<dbReference type="GO" id="GO:0006270">
    <property type="term" value="P:DNA replication initiation"/>
    <property type="evidence" value="ECO:0007669"/>
    <property type="project" value="TreeGrafter"/>
</dbReference>
<evidence type="ECO:0000259" key="9">
    <source>
        <dbReference type="SMART" id="SM00382"/>
    </source>
</evidence>
<dbReference type="GO" id="GO:0033314">
    <property type="term" value="P:mitotic DNA replication checkpoint signaling"/>
    <property type="evidence" value="ECO:0007669"/>
    <property type="project" value="TreeGrafter"/>
</dbReference>
<dbReference type="GO" id="GO:0003688">
    <property type="term" value="F:DNA replication origin binding"/>
    <property type="evidence" value="ECO:0007669"/>
    <property type="project" value="TreeGrafter"/>
</dbReference>
<name>A0A058Z248_FONAL</name>
<keyword evidence="6 8" id="KW-0238">DNA-binding</keyword>
<sequence length="484" mass="51970">MAALHPPLDPAGASHIPASSLSLAHVPLQMSADLPPLSRARQALHLSVVPASLPCRQEEMAQIGTIVESALVNSLQAVDAESGTLPGGACLFVSGMPGTGKTTAVLEAVRMLRSHARQTLAPATPDASHIPPFQFVEINALRLRDPSAAYSELALAVLGQKFGANRALAQLDAHFGSPPDSRLPVVLLLDEVDHLLTKKQTVVYNLFDWPQKPGSRLIIVAIANTMNLPEKLLLPRVTSRLGMLRVDFASYTSGQIDEILRGRLAEAVRPEVDLAIQSVAQASGISIDQAMTPEVLAAVQGAAIDALFDPAARGVLATLVANMSGDARRALEIARRAADAADNEGGEKVLPRHVHQIAQRVFYHQAAEVSLSGLPIAQRLFMAAVHLEQQAQRTQTKRRTSGSVGFVHQLSGDVLLWQVCDRIRNMCQLSHRPVPSSSDVQLACHRLASQRLVITDSASLGLHARVKLNTTLTNVEQLIQELGW</sequence>
<evidence type="ECO:0000256" key="5">
    <source>
        <dbReference type="ARBA" id="ARBA00022840"/>
    </source>
</evidence>
<reference evidence="10" key="1">
    <citation type="submission" date="2013-04" db="EMBL/GenBank/DDBJ databases">
        <title>The Genome Sequence of Fonticula alba ATCC 38817.</title>
        <authorList>
            <consortium name="The Broad Institute Genomics Platform"/>
            <person name="Russ C."/>
            <person name="Cuomo C."/>
            <person name="Burger G."/>
            <person name="Gray M.W."/>
            <person name="Holland P.W.H."/>
            <person name="King N."/>
            <person name="Lang F.B.F."/>
            <person name="Roger A.J."/>
            <person name="Ruiz-Trillo I."/>
            <person name="Brown M."/>
            <person name="Walker B."/>
            <person name="Young S."/>
            <person name="Zeng Q."/>
            <person name="Gargeya S."/>
            <person name="Fitzgerald M."/>
            <person name="Haas B."/>
            <person name="Abouelleil A."/>
            <person name="Allen A.W."/>
            <person name="Alvarado L."/>
            <person name="Arachchi H.M."/>
            <person name="Berlin A.M."/>
            <person name="Chapman S.B."/>
            <person name="Gainer-Dewar J."/>
            <person name="Goldberg J."/>
            <person name="Griggs A."/>
            <person name="Gujja S."/>
            <person name="Hansen M."/>
            <person name="Howarth C."/>
            <person name="Imamovic A."/>
            <person name="Ireland A."/>
            <person name="Larimer J."/>
            <person name="McCowan C."/>
            <person name="Murphy C."/>
            <person name="Pearson M."/>
            <person name="Poon T.W."/>
            <person name="Priest M."/>
            <person name="Roberts A."/>
            <person name="Saif S."/>
            <person name="Shea T."/>
            <person name="Sisk P."/>
            <person name="Sykes S."/>
            <person name="Wortman J."/>
            <person name="Nusbaum C."/>
            <person name="Birren B."/>
        </authorList>
    </citation>
    <scope>NUCLEOTIDE SEQUENCE [LARGE SCALE GENOMIC DNA]</scope>
    <source>
        <strain evidence="10">ATCC 38817</strain>
    </source>
</reference>
<dbReference type="Gene3D" id="3.40.50.300">
    <property type="entry name" value="P-loop containing nucleotide triphosphate hydrolases"/>
    <property type="match status" value="1"/>
</dbReference>
<evidence type="ECO:0000256" key="2">
    <source>
        <dbReference type="ARBA" id="ARBA00008398"/>
    </source>
</evidence>
<keyword evidence="3 8" id="KW-0235">DNA replication</keyword>
<comment type="similarity">
    <text evidence="2 8">Belongs to the ORC1 family.</text>
</comment>
<dbReference type="OMA" id="CRECANY"/>
<protein>
    <recommendedName>
        <fullName evidence="8">Origin recognition complex subunit 1</fullName>
    </recommendedName>
</protein>
<dbReference type="GeneID" id="20530710"/>
<evidence type="ECO:0000256" key="6">
    <source>
        <dbReference type="ARBA" id="ARBA00023125"/>
    </source>
</evidence>
<dbReference type="AlphaFoldDB" id="A0A058Z248"/>
<proteinExistence type="inferred from homology"/>
<keyword evidence="11" id="KW-1185">Reference proteome</keyword>
<accession>A0A058Z248</accession>
<comment type="function">
    <text evidence="8">Component of the origin recognition complex (ORC) that binds origins of replication. DNA-binding is ATP-dependent, however specific DNA sequences that define origins of replication have not been identified so far. ORC is required to assemble the pre-replication complex necessary to initiate DNA replication.</text>
</comment>
<dbReference type="CDD" id="cd00009">
    <property type="entry name" value="AAA"/>
    <property type="match status" value="1"/>
</dbReference>
<dbReference type="PANTHER" id="PTHR10763">
    <property type="entry name" value="CELL DIVISION CONTROL PROTEIN 6-RELATED"/>
    <property type="match status" value="1"/>
</dbReference>
<dbReference type="STRING" id="691883.A0A058Z248"/>
<dbReference type="InterPro" id="IPR027417">
    <property type="entry name" value="P-loop_NTPase"/>
</dbReference>
<dbReference type="InterPro" id="IPR050311">
    <property type="entry name" value="ORC1/CDC6"/>
</dbReference>
<keyword evidence="4 8" id="KW-0547">Nucleotide-binding</keyword>
<keyword evidence="7 8" id="KW-0539">Nucleus</keyword>
<evidence type="ECO:0000256" key="3">
    <source>
        <dbReference type="ARBA" id="ARBA00022705"/>
    </source>
</evidence>
<dbReference type="EMBL" id="KB932216">
    <property type="protein sequence ID" value="KCV67587.1"/>
    <property type="molecule type" value="Genomic_DNA"/>
</dbReference>